<evidence type="ECO:0000256" key="3">
    <source>
        <dbReference type="ARBA" id="ARBA00022723"/>
    </source>
</evidence>
<dbReference type="Pfam" id="PF00628">
    <property type="entry name" value="PHD"/>
    <property type="match status" value="1"/>
</dbReference>
<reference evidence="8" key="2">
    <citation type="submission" date="2020-11" db="EMBL/GenBank/DDBJ databases">
        <authorList>
            <person name="McCartney M.A."/>
            <person name="Auch B."/>
            <person name="Kono T."/>
            <person name="Mallez S."/>
            <person name="Becker A."/>
            <person name="Gohl D.M."/>
            <person name="Silverstein K.A.T."/>
            <person name="Koren S."/>
            <person name="Bechman K.B."/>
            <person name="Herman A."/>
            <person name="Abrahante J.E."/>
            <person name="Garbe J."/>
        </authorList>
    </citation>
    <scope>NUCLEOTIDE SEQUENCE</scope>
    <source>
        <strain evidence="8">Duluth1</strain>
        <tissue evidence="8">Whole animal</tissue>
    </source>
</reference>
<dbReference type="PANTHER" id="PTHR10333">
    <property type="entry name" value="INHIBITOR OF GROWTH PROTEIN"/>
    <property type="match status" value="1"/>
</dbReference>
<proteinExistence type="inferred from homology"/>
<dbReference type="GO" id="GO:0005634">
    <property type="term" value="C:nucleus"/>
    <property type="evidence" value="ECO:0007669"/>
    <property type="project" value="UniProtKB-SubCell"/>
</dbReference>
<dbReference type="InterPro" id="IPR013083">
    <property type="entry name" value="Znf_RING/FYVE/PHD"/>
</dbReference>
<keyword evidence="3" id="KW-0479">Metal-binding</keyword>
<evidence type="ECO:0000256" key="2">
    <source>
        <dbReference type="ARBA" id="ARBA00010210"/>
    </source>
</evidence>
<dbReference type="InterPro" id="IPR028651">
    <property type="entry name" value="ING_fam"/>
</dbReference>
<accession>A0A9D4GQ04</accession>
<sequence length="124" mass="14327">MILLFTFCVGIDDEETPMIECEGQDCSNGKWFHFECVGMKEDTVPEGSWYCSAECRSKLSSYCYCKRQIQDQPMVECCHSLCANGRWFHAKCIGLTEDTLPGEGIVCVLKRFKRHIEVIYLYKD</sequence>
<dbReference type="SUPFAM" id="SSF57903">
    <property type="entry name" value="FYVE/PHD zinc finger"/>
    <property type="match status" value="2"/>
</dbReference>
<reference evidence="8" key="1">
    <citation type="journal article" date="2019" name="bioRxiv">
        <title>The Genome of the Zebra Mussel, Dreissena polymorpha: A Resource for Invasive Species Research.</title>
        <authorList>
            <person name="McCartney M.A."/>
            <person name="Auch B."/>
            <person name="Kono T."/>
            <person name="Mallez S."/>
            <person name="Zhang Y."/>
            <person name="Obille A."/>
            <person name="Becker A."/>
            <person name="Abrahante J.E."/>
            <person name="Garbe J."/>
            <person name="Badalamenti J.P."/>
            <person name="Herman A."/>
            <person name="Mangelson H."/>
            <person name="Liachko I."/>
            <person name="Sullivan S."/>
            <person name="Sone E.D."/>
            <person name="Koren S."/>
            <person name="Silverstein K.A.T."/>
            <person name="Beckman K.B."/>
            <person name="Gohl D.M."/>
        </authorList>
    </citation>
    <scope>NUCLEOTIDE SEQUENCE</scope>
    <source>
        <strain evidence="8">Duluth1</strain>
        <tissue evidence="8">Whole animal</tissue>
    </source>
</reference>
<dbReference type="AlphaFoldDB" id="A0A9D4GQ04"/>
<organism evidence="8 9">
    <name type="scientific">Dreissena polymorpha</name>
    <name type="common">Zebra mussel</name>
    <name type="synonym">Mytilus polymorpha</name>
    <dbReference type="NCBI Taxonomy" id="45954"/>
    <lineage>
        <taxon>Eukaryota</taxon>
        <taxon>Metazoa</taxon>
        <taxon>Spiralia</taxon>
        <taxon>Lophotrochozoa</taxon>
        <taxon>Mollusca</taxon>
        <taxon>Bivalvia</taxon>
        <taxon>Autobranchia</taxon>
        <taxon>Heteroconchia</taxon>
        <taxon>Euheterodonta</taxon>
        <taxon>Imparidentia</taxon>
        <taxon>Neoheterodontei</taxon>
        <taxon>Myida</taxon>
        <taxon>Dreissenoidea</taxon>
        <taxon>Dreissenidae</taxon>
        <taxon>Dreissena</taxon>
    </lineage>
</organism>
<evidence type="ECO:0000256" key="1">
    <source>
        <dbReference type="ARBA" id="ARBA00004123"/>
    </source>
</evidence>
<feature type="domain" description="Zinc finger PHD-type" evidence="7">
    <location>
        <begin position="62"/>
        <end position="111"/>
    </location>
</feature>
<keyword evidence="5" id="KW-0862">Zinc</keyword>
<dbReference type="InterPro" id="IPR019787">
    <property type="entry name" value="Znf_PHD-finger"/>
</dbReference>
<dbReference type="EMBL" id="JAIWYP010000005">
    <property type="protein sequence ID" value="KAH3821491.1"/>
    <property type="molecule type" value="Genomic_DNA"/>
</dbReference>
<dbReference type="GO" id="GO:0008270">
    <property type="term" value="F:zinc ion binding"/>
    <property type="evidence" value="ECO:0007669"/>
    <property type="project" value="UniProtKB-KW"/>
</dbReference>
<keyword evidence="9" id="KW-1185">Reference proteome</keyword>
<comment type="similarity">
    <text evidence="2">Belongs to the ING family.</text>
</comment>
<comment type="caution">
    <text evidence="8">The sequence shown here is derived from an EMBL/GenBank/DDBJ whole genome shotgun (WGS) entry which is preliminary data.</text>
</comment>
<name>A0A9D4GQ04_DREPO</name>
<feature type="domain" description="Zinc finger PHD-type" evidence="7">
    <location>
        <begin position="7"/>
        <end position="55"/>
    </location>
</feature>
<evidence type="ECO:0000256" key="4">
    <source>
        <dbReference type="ARBA" id="ARBA00022771"/>
    </source>
</evidence>
<dbReference type="InterPro" id="IPR011011">
    <property type="entry name" value="Znf_FYVE_PHD"/>
</dbReference>
<keyword evidence="4" id="KW-0863">Zinc-finger</keyword>
<evidence type="ECO:0000259" key="7">
    <source>
        <dbReference type="SMART" id="SM00249"/>
    </source>
</evidence>
<evidence type="ECO:0000256" key="6">
    <source>
        <dbReference type="ARBA" id="ARBA00023242"/>
    </source>
</evidence>
<dbReference type="Gene3D" id="3.30.40.10">
    <property type="entry name" value="Zinc/RING finger domain, C3HC4 (zinc finger)"/>
    <property type="match status" value="2"/>
</dbReference>
<evidence type="ECO:0000256" key="5">
    <source>
        <dbReference type="ARBA" id="ARBA00022833"/>
    </source>
</evidence>
<gene>
    <name evidence="8" type="ORF">DPMN_123255</name>
</gene>
<protein>
    <recommendedName>
        <fullName evidence="7">Zinc finger PHD-type domain-containing protein</fullName>
    </recommendedName>
</protein>
<keyword evidence="6" id="KW-0539">Nucleus</keyword>
<dbReference type="Proteomes" id="UP000828390">
    <property type="component" value="Unassembled WGS sequence"/>
</dbReference>
<evidence type="ECO:0000313" key="8">
    <source>
        <dbReference type="EMBL" id="KAH3821491.1"/>
    </source>
</evidence>
<evidence type="ECO:0000313" key="9">
    <source>
        <dbReference type="Proteomes" id="UP000828390"/>
    </source>
</evidence>
<comment type="subcellular location">
    <subcellularLocation>
        <location evidence="1">Nucleus</location>
    </subcellularLocation>
</comment>
<dbReference type="InterPro" id="IPR001965">
    <property type="entry name" value="Znf_PHD"/>
</dbReference>
<dbReference type="SMART" id="SM00249">
    <property type="entry name" value="PHD"/>
    <property type="match status" value="2"/>
</dbReference>